<evidence type="ECO:0000256" key="1">
    <source>
        <dbReference type="ARBA" id="ARBA00004651"/>
    </source>
</evidence>
<dbReference type="Proteomes" id="UP000243406">
    <property type="component" value="Unassembled WGS sequence"/>
</dbReference>
<evidence type="ECO:0000256" key="5">
    <source>
        <dbReference type="ARBA" id="ARBA00023136"/>
    </source>
</evidence>
<dbReference type="PANTHER" id="PTHR34390:SF2">
    <property type="entry name" value="SUCCINATE TRANSPORTER SUBUNIT YJJP-RELATED"/>
    <property type="match status" value="1"/>
</dbReference>
<organism evidence="9 10">
    <name type="scientific">Acetoanaerobium noterae</name>
    <dbReference type="NCBI Taxonomy" id="745369"/>
    <lineage>
        <taxon>Bacteria</taxon>
        <taxon>Bacillati</taxon>
        <taxon>Bacillota</taxon>
        <taxon>Clostridia</taxon>
        <taxon>Peptostreptococcales</taxon>
        <taxon>Filifactoraceae</taxon>
        <taxon>Acetoanaerobium</taxon>
    </lineage>
</organism>
<feature type="transmembrane region" description="Helical" evidence="7">
    <location>
        <begin position="168"/>
        <end position="186"/>
    </location>
</feature>
<dbReference type="EMBL" id="FUYN01000005">
    <property type="protein sequence ID" value="SKB60257.1"/>
    <property type="molecule type" value="Genomic_DNA"/>
</dbReference>
<evidence type="ECO:0000256" key="6">
    <source>
        <dbReference type="ARBA" id="ARBA00034125"/>
    </source>
</evidence>
<dbReference type="PANTHER" id="PTHR34390">
    <property type="entry name" value="UPF0442 PROTEIN YJJB-RELATED"/>
    <property type="match status" value="1"/>
</dbReference>
<gene>
    <name evidence="9" type="ORF">SAMN02745120_2265</name>
</gene>
<comment type="subcellular location">
    <subcellularLocation>
        <location evidence="1">Cell membrane</location>
        <topology evidence="1">Multi-pass membrane protein</topology>
    </subcellularLocation>
</comment>
<dbReference type="AlphaFoldDB" id="A0A1T5CLD3"/>
<keyword evidence="10" id="KW-1185">Reference proteome</keyword>
<feature type="transmembrane region" description="Helical" evidence="7">
    <location>
        <begin position="123"/>
        <end position="156"/>
    </location>
</feature>
<protein>
    <submittedName>
        <fullName evidence="9">Uncharacterized membrane protein YjjP, DUF1212 family</fullName>
    </submittedName>
</protein>
<dbReference type="GO" id="GO:0015744">
    <property type="term" value="P:succinate transport"/>
    <property type="evidence" value="ECO:0007669"/>
    <property type="project" value="TreeGrafter"/>
</dbReference>
<evidence type="ECO:0000313" key="9">
    <source>
        <dbReference type="EMBL" id="SKB60257.1"/>
    </source>
</evidence>
<dbReference type="OrthoDB" id="9813917at2"/>
<keyword evidence="3 7" id="KW-0812">Transmembrane</keyword>
<dbReference type="InterPro" id="IPR050539">
    <property type="entry name" value="ThrE_Dicarb/AminoAcid_Exp"/>
</dbReference>
<dbReference type="InterPro" id="IPR010619">
    <property type="entry name" value="ThrE-like_N"/>
</dbReference>
<keyword evidence="2" id="KW-1003">Cell membrane</keyword>
<name>A0A1T5CLD3_9FIRM</name>
<sequence length="259" mass="28478">MTQLNDMQKKQILRLALYAGEIMLKNGAETYRVEDTITRICKSKKLKHISAFVTPTVIIVSDDRFDGYSFIKRIKFRNTDLNKVAMINDFSREFILDDLDIWEGIKELKKIDKAPSYKTLTKMIWAGLASGMFALIFGGKISDFIVAFFISMIAMISFEKLERLSETSFLANAAASFIIGILAIVVRKIGFGHSLDMVIVGSIMPLLPGVALTNGIRDFISGDLISGVSRVSEALLTAIAIAVGIGSALKLLIMLGGVI</sequence>
<evidence type="ECO:0000256" key="3">
    <source>
        <dbReference type="ARBA" id="ARBA00022692"/>
    </source>
</evidence>
<dbReference type="GO" id="GO:0022857">
    <property type="term" value="F:transmembrane transporter activity"/>
    <property type="evidence" value="ECO:0007669"/>
    <property type="project" value="InterPro"/>
</dbReference>
<evidence type="ECO:0000313" key="10">
    <source>
        <dbReference type="Proteomes" id="UP000243406"/>
    </source>
</evidence>
<comment type="similarity">
    <text evidence="6">Belongs to the ThrE exporter (TC 2.A.79) family.</text>
</comment>
<evidence type="ECO:0000256" key="7">
    <source>
        <dbReference type="SAM" id="Phobius"/>
    </source>
</evidence>
<reference evidence="10" key="1">
    <citation type="submission" date="2017-02" db="EMBL/GenBank/DDBJ databases">
        <authorList>
            <person name="Varghese N."/>
            <person name="Submissions S."/>
        </authorList>
    </citation>
    <scope>NUCLEOTIDE SEQUENCE [LARGE SCALE GENOMIC DNA]</scope>
    <source>
        <strain evidence="10">ATCC 35199</strain>
    </source>
</reference>
<keyword evidence="4 7" id="KW-1133">Transmembrane helix</keyword>
<dbReference type="Pfam" id="PF06738">
    <property type="entry name" value="ThrE"/>
    <property type="match status" value="1"/>
</dbReference>
<accession>A0A1T5CLD3</accession>
<feature type="domain" description="Threonine/serine exporter-like N-terminal" evidence="8">
    <location>
        <begin position="14"/>
        <end position="251"/>
    </location>
</feature>
<dbReference type="GO" id="GO:0005886">
    <property type="term" value="C:plasma membrane"/>
    <property type="evidence" value="ECO:0007669"/>
    <property type="project" value="UniProtKB-SubCell"/>
</dbReference>
<proteinExistence type="inferred from homology"/>
<keyword evidence="5 7" id="KW-0472">Membrane</keyword>
<evidence type="ECO:0000259" key="8">
    <source>
        <dbReference type="Pfam" id="PF06738"/>
    </source>
</evidence>
<feature type="transmembrane region" description="Helical" evidence="7">
    <location>
        <begin position="198"/>
        <end position="216"/>
    </location>
</feature>
<evidence type="ECO:0000256" key="4">
    <source>
        <dbReference type="ARBA" id="ARBA00022989"/>
    </source>
</evidence>
<feature type="transmembrane region" description="Helical" evidence="7">
    <location>
        <begin position="236"/>
        <end position="258"/>
    </location>
</feature>
<dbReference type="RefSeq" id="WP_013361510.1">
    <property type="nucleotide sequence ID" value="NZ_CP154629.1"/>
</dbReference>
<evidence type="ECO:0000256" key="2">
    <source>
        <dbReference type="ARBA" id="ARBA00022475"/>
    </source>
</evidence>